<protein>
    <submittedName>
        <fullName evidence="1">Uncharacterized protein</fullName>
    </submittedName>
</protein>
<evidence type="ECO:0000313" key="1">
    <source>
        <dbReference type="EMBL" id="KAI4863545.1"/>
    </source>
</evidence>
<comment type="caution">
    <text evidence="1">The sequence shown here is derived from an EMBL/GenBank/DDBJ whole genome shotgun (WGS) entry which is preliminary data.</text>
</comment>
<proteinExistence type="predicted"/>
<gene>
    <name evidence="1" type="ORF">F4820DRAFT_371537</name>
</gene>
<organism evidence="1 2">
    <name type="scientific">Hypoxylon rubiginosum</name>
    <dbReference type="NCBI Taxonomy" id="110542"/>
    <lineage>
        <taxon>Eukaryota</taxon>
        <taxon>Fungi</taxon>
        <taxon>Dikarya</taxon>
        <taxon>Ascomycota</taxon>
        <taxon>Pezizomycotina</taxon>
        <taxon>Sordariomycetes</taxon>
        <taxon>Xylariomycetidae</taxon>
        <taxon>Xylariales</taxon>
        <taxon>Hypoxylaceae</taxon>
        <taxon>Hypoxylon</taxon>
    </lineage>
</organism>
<keyword evidence="2" id="KW-1185">Reference proteome</keyword>
<name>A0ACB9YVS1_9PEZI</name>
<evidence type="ECO:0000313" key="2">
    <source>
        <dbReference type="Proteomes" id="UP001497700"/>
    </source>
</evidence>
<accession>A0ACB9YVS1</accession>
<dbReference type="Proteomes" id="UP001497700">
    <property type="component" value="Unassembled WGS sequence"/>
</dbReference>
<dbReference type="EMBL" id="MU393502">
    <property type="protein sequence ID" value="KAI4863545.1"/>
    <property type="molecule type" value="Genomic_DNA"/>
</dbReference>
<sequence length="508" mass="54206">MDIPFDPRTQTFYLLGRPPTPTSPPPLLAVSLPAIDAQRVRLANTSINYGVQLGLCLLSGLVTLLLLPPRKLRRAVHVAQLLCLLVSVARLALLVSYFPGPLTEYYVAWTRDAGVLRADEYGAATASAALGVVQLALVEAALALQSRVLVRTWGVGCRPGSSATNGGPGSGTRAGTGGGTSKKCWWRPPVLFLAVLLAAAAVGVRAVWVARYTKALRGHTLPVPLDAWGRAAVIIGAVSVFYFCGIFFAHLVLHLAATRRILRDDRRLRKFSITLSLRGSKGGRGGLTSLEILAVGNGILMLAPCLFAGLDIAAGPGNTRVLPFDAGSWVQTLVAAGLPLISIAAFYRGSDSADSRLNSRVNRLRTEARWWPDRDDREGRGVAVAGSSSGGGSNKQRSRRASSFLTTSDGTLPFSFPPHAARRGSSKTEDEVDAATLTRSSSSHPTKSSFAAQAVELPKSTRWSWRGPADVTNLEDLEAGTMNTTEIRFEPEYSREEKGGEGGKDIQI</sequence>
<reference evidence="1 2" key="1">
    <citation type="journal article" date="2022" name="New Phytol.">
        <title>Ecological generalism drives hyperdiversity of secondary metabolite gene clusters in xylarialean endophytes.</title>
        <authorList>
            <person name="Franco M.E.E."/>
            <person name="Wisecaver J.H."/>
            <person name="Arnold A.E."/>
            <person name="Ju Y.M."/>
            <person name="Slot J.C."/>
            <person name="Ahrendt S."/>
            <person name="Moore L.P."/>
            <person name="Eastman K.E."/>
            <person name="Scott K."/>
            <person name="Konkel Z."/>
            <person name="Mondo S.J."/>
            <person name="Kuo A."/>
            <person name="Hayes R.D."/>
            <person name="Haridas S."/>
            <person name="Andreopoulos B."/>
            <person name="Riley R."/>
            <person name="LaButti K."/>
            <person name="Pangilinan J."/>
            <person name="Lipzen A."/>
            <person name="Amirebrahimi M."/>
            <person name="Yan J."/>
            <person name="Adam C."/>
            <person name="Keymanesh K."/>
            <person name="Ng V."/>
            <person name="Louie K."/>
            <person name="Northen T."/>
            <person name="Drula E."/>
            <person name="Henrissat B."/>
            <person name="Hsieh H.M."/>
            <person name="Youens-Clark K."/>
            <person name="Lutzoni F."/>
            <person name="Miadlikowska J."/>
            <person name="Eastwood D.C."/>
            <person name="Hamelin R.C."/>
            <person name="Grigoriev I.V."/>
            <person name="U'Ren J.M."/>
        </authorList>
    </citation>
    <scope>NUCLEOTIDE SEQUENCE [LARGE SCALE GENOMIC DNA]</scope>
    <source>
        <strain evidence="1 2">CBS 119005</strain>
    </source>
</reference>